<dbReference type="InterPro" id="IPR002756">
    <property type="entry name" value="MfnF"/>
</dbReference>
<dbReference type="EMBL" id="AP024718">
    <property type="protein sequence ID" value="BCX89474.1"/>
    <property type="molecule type" value="Genomic_DNA"/>
</dbReference>
<dbReference type="EC" id="2.5.1.131" evidence="2"/>
<accession>A0AAU9CZK2</accession>
<proteinExistence type="predicted"/>
<sequence length="346" mass="38218">MTDFVGWDLGGAHVKTALVREGRLVRIWQRPCPLWRGLEQLDQAMEPILAQLPPNSRHGLTMTGEMVDRFANRSQGVMALLARFASRVTGAVRIFAGTEFIPLSFITQKTTKNIASTNWRLPGLWLARRRQTELFIDIGSTTTDLLPLEAGRLLCRGEDDYGRLCAGELRYTGSVRTPLMALADEILFRGERVGMMAEHFATTADVYRLLGQLPSYADQAETADGGPKTAEASARRLARMIGLDAEDANMGEWQALARAFRERHWQQLTWDCLRQLGRLSKPAQSLIGAGVGRFLLPEVARRLGIAYRDFSELVPAATTTVFDPADCAPAAALALLLAADDDKMTS</sequence>
<dbReference type="GO" id="GO:0016787">
    <property type="term" value="F:hydrolase activity"/>
    <property type="evidence" value="ECO:0007669"/>
    <property type="project" value="InterPro"/>
</dbReference>
<dbReference type="Gene3D" id="3.30.420.40">
    <property type="match status" value="1"/>
</dbReference>
<dbReference type="AlphaFoldDB" id="A0AAU9CZK2"/>
<reference evidence="3" key="1">
    <citation type="journal article" date="2024" name="Int. J. Syst. Evol. Microbiol.">
        <title>Methylomarinovum tepidoasis sp. nov., a moderately thermophilic methanotroph of the family Methylothermaceae isolated from a deep-sea hydrothermal field.</title>
        <authorList>
            <person name="Hirayama H."/>
            <person name="Takaki Y."/>
            <person name="Abe M."/>
            <person name="Miyazaki M."/>
            <person name="Uematsu K."/>
            <person name="Matsui Y."/>
            <person name="Takai K."/>
        </authorList>
    </citation>
    <scope>NUCLEOTIDE SEQUENCE [LARGE SCALE GENOMIC DNA]</scope>
    <source>
        <strain evidence="3">IN45</strain>
    </source>
</reference>
<dbReference type="Proteomes" id="UP001321450">
    <property type="component" value="Chromosome"/>
</dbReference>
<keyword evidence="2" id="KW-0808">Transferase</keyword>
<dbReference type="RefSeq" id="WP_286291823.1">
    <property type="nucleotide sequence ID" value="NZ_AP024718.1"/>
</dbReference>
<name>A0AAU9CZK2_9GAMM</name>
<feature type="domain" description="Hydantoinase A/oxoprolinase" evidence="1">
    <location>
        <begin position="133"/>
        <end position="306"/>
    </location>
</feature>
<dbReference type="GO" id="GO:0016740">
    <property type="term" value="F:transferase activity"/>
    <property type="evidence" value="ECO:0007669"/>
    <property type="project" value="UniProtKB-KW"/>
</dbReference>
<organism evidence="2 3">
    <name type="scientific">Methylomarinovum tepidoasis</name>
    <dbReference type="NCBI Taxonomy" id="2840183"/>
    <lineage>
        <taxon>Bacteria</taxon>
        <taxon>Pseudomonadati</taxon>
        <taxon>Pseudomonadota</taxon>
        <taxon>Gammaproteobacteria</taxon>
        <taxon>Methylococcales</taxon>
        <taxon>Methylothermaceae</taxon>
        <taxon>Methylomarinovum</taxon>
    </lineage>
</organism>
<dbReference type="NCBIfam" id="TIGR03123">
    <property type="entry name" value="one_C_unchar_1"/>
    <property type="match status" value="1"/>
</dbReference>
<dbReference type="InterPro" id="IPR002821">
    <property type="entry name" value="Hydantoinase_A"/>
</dbReference>
<keyword evidence="3" id="KW-1185">Reference proteome</keyword>
<gene>
    <name evidence="2" type="ORF">MIN45_P1847</name>
</gene>
<dbReference type="Pfam" id="PF01968">
    <property type="entry name" value="Hydantoinase_A"/>
    <property type="match status" value="1"/>
</dbReference>
<evidence type="ECO:0000313" key="3">
    <source>
        <dbReference type="Proteomes" id="UP001321450"/>
    </source>
</evidence>
<dbReference type="Gene3D" id="3.30.420.190">
    <property type="entry name" value="conserved archaeal protein q6m145"/>
    <property type="match status" value="1"/>
</dbReference>
<evidence type="ECO:0000313" key="2">
    <source>
        <dbReference type="EMBL" id="BCX89474.1"/>
    </source>
</evidence>
<protein>
    <submittedName>
        <fullName evidence="2">(4-(4-[2-(Gamma-L-glutamylamino) ethyl]phenoxymethyl)furan-2-yl)methanamine synthase</fullName>
        <ecNumber evidence="2">2.5.1.131</ecNumber>
    </submittedName>
</protein>
<dbReference type="KEGG" id="meiy:MIN45_P1847"/>
<evidence type="ECO:0000259" key="1">
    <source>
        <dbReference type="Pfam" id="PF01968"/>
    </source>
</evidence>